<organism evidence="1 2">
    <name type="scientific">Tomitella fengzijianii</name>
    <dbReference type="NCBI Taxonomy" id="2597660"/>
    <lineage>
        <taxon>Bacteria</taxon>
        <taxon>Bacillati</taxon>
        <taxon>Actinomycetota</taxon>
        <taxon>Actinomycetes</taxon>
        <taxon>Mycobacteriales</taxon>
        <taxon>Tomitella</taxon>
    </lineage>
</organism>
<sequence>MTDELVNLVSFWIKVRNSVSHQAFPQLRDWKVQTDASDGKTINTTTARMAFTLFLQLADQTIQAVCRTAGFENPEELWLPQDWLSGTVSPGRGVTDPDERVLWRGRSLALPS</sequence>
<reference evidence="1 2" key="1">
    <citation type="submission" date="2019-07" db="EMBL/GenBank/DDBJ databases">
        <title>Tomitella cavernea sp. nov., an actinomycete isolated from soil.</title>
        <authorList>
            <person name="Cheng J."/>
        </authorList>
    </citation>
    <scope>NUCLEOTIDE SEQUENCE [LARGE SCALE GENOMIC DNA]</scope>
    <source>
        <strain evidence="1 2">HY188</strain>
    </source>
</reference>
<evidence type="ECO:0000313" key="2">
    <source>
        <dbReference type="Proteomes" id="UP000317344"/>
    </source>
</evidence>
<evidence type="ECO:0000313" key="1">
    <source>
        <dbReference type="EMBL" id="QDQ97120.1"/>
    </source>
</evidence>
<keyword evidence="2" id="KW-1185">Reference proteome</keyword>
<protein>
    <submittedName>
        <fullName evidence="1">Uncharacterized protein</fullName>
    </submittedName>
</protein>
<dbReference type="OrthoDB" id="4775295at2"/>
<dbReference type="AlphaFoldDB" id="A0A516X273"/>
<name>A0A516X273_9ACTN</name>
<dbReference type="KEGG" id="toy:FO059_06950"/>
<reference evidence="1 2" key="2">
    <citation type="submission" date="2019-07" db="EMBL/GenBank/DDBJ databases">
        <authorList>
            <person name="Huang Y."/>
        </authorList>
    </citation>
    <scope>NUCLEOTIDE SEQUENCE [LARGE SCALE GENOMIC DNA]</scope>
    <source>
        <strain evidence="1 2">HY188</strain>
    </source>
</reference>
<dbReference type="RefSeq" id="WP_143907493.1">
    <property type="nucleotide sequence ID" value="NZ_CP041765.1"/>
</dbReference>
<dbReference type="EMBL" id="CP041765">
    <property type="protein sequence ID" value="QDQ97120.1"/>
    <property type="molecule type" value="Genomic_DNA"/>
</dbReference>
<gene>
    <name evidence="1" type="ORF">FO059_06950</name>
</gene>
<accession>A0A516X273</accession>
<dbReference type="Proteomes" id="UP000317344">
    <property type="component" value="Chromosome"/>
</dbReference>
<proteinExistence type="predicted"/>